<protein>
    <submittedName>
        <fullName evidence="2">Uncharacterized protein</fullName>
    </submittedName>
</protein>
<reference evidence="2" key="1">
    <citation type="journal article" date="2021" name="Nat. Commun.">
        <title>Genetic determinants of endophytism in the Arabidopsis root mycobiome.</title>
        <authorList>
            <person name="Mesny F."/>
            <person name="Miyauchi S."/>
            <person name="Thiergart T."/>
            <person name="Pickel B."/>
            <person name="Atanasova L."/>
            <person name="Karlsson M."/>
            <person name="Huettel B."/>
            <person name="Barry K.W."/>
            <person name="Haridas S."/>
            <person name="Chen C."/>
            <person name="Bauer D."/>
            <person name="Andreopoulos W."/>
            <person name="Pangilinan J."/>
            <person name="LaButti K."/>
            <person name="Riley R."/>
            <person name="Lipzen A."/>
            <person name="Clum A."/>
            <person name="Drula E."/>
            <person name="Henrissat B."/>
            <person name="Kohler A."/>
            <person name="Grigoriev I.V."/>
            <person name="Martin F.M."/>
            <person name="Hacquard S."/>
        </authorList>
    </citation>
    <scope>NUCLEOTIDE SEQUENCE</scope>
    <source>
        <strain evidence="2">MPI-CAGE-CH-0230</strain>
    </source>
</reference>
<accession>A0A9P9BJK2</accession>
<dbReference type="AlphaFoldDB" id="A0A9P9BJK2"/>
<name>A0A9P9BJK2_9PEZI</name>
<comment type="caution">
    <text evidence="2">The sequence shown here is derived from an EMBL/GenBank/DDBJ whole genome shotgun (WGS) entry which is preliminary data.</text>
</comment>
<organism evidence="2 3">
    <name type="scientific">Microdochium trichocladiopsis</name>
    <dbReference type="NCBI Taxonomy" id="1682393"/>
    <lineage>
        <taxon>Eukaryota</taxon>
        <taxon>Fungi</taxon>
        <taxon>Dikarya</taxon>
        <taxon>Ascomycota</taxon>
        <taxon>Pezizomycotina</taxon>
        <taxon>Sordariomycetes</taxon>
        <taxon>Xylariomycetidae</taxon>
        <taxon>Xylariales</taxon>
        <taxon>Microdochiaceae</taxon>
        <taxon>Microdochium</taxon>
    </lineage>
</organism>
<evidence type="ECO:0000313" key="3">
    <source>
        <dbReference type="Proteomes" id="UP000756346"/>
    </source>
</evidence>
<dbReference type="EMBL" id="JAGTJQ010000012">
    <property type="protein sequence ID" value="KAH7016059.1"/>
    <property type="molecule type" value="Genomic_DNA"/>
</dbReference>
<gene>
    <name evidence="2" type="ORF">B0I36DRAFT_354930</name>
</gene>
<keyword evidence="1" id="KW-0732">Signal</keyword>
<feature type="signal peptide" evidence="1">
    <location>
        <begin position="1"/>
        <end position="21"/>
    </location>
</feature>
<dbReference type="RefSeq" id="XP_046005683.1">
    <property type="nucleotide sequence ID" value="XM_046157369.1"/>
</dbReference>
<proteinExistence type="predicted"/>
<sequence length="189" mass="20928">MHGRFVLAMTLWLCATHLLQVQTPGRHYTNTKSGLDVCAYRNRDAADINALRGDAGAFRPGSRDPCKAAFPQKPSLSNRVYRRGCARVAGVLGSQYLPIACCQPSIGRTLADGATTLARNFDLLHTNFVQLDRRSKWNLRLEQATNKNPQLPWPACRVLNEPRVQEIDAQLVEDGCGETANGRQDLAHC</sequence>
<evidence type="ECO:0000256" key="1">
    <source>
        <dbReference type="SAM" id="SignalP"/>
    </source>
</evidence>
<dbReference type="GeneID" id="70186915"/>
<keyword evidence="3" id="KW-1185">Reference proteome</keyword>
<dbReference type="Proteomes" id="UP000756346">
    <property type="component" value="Unassembled WGS sequence"/>
</dbReference>
<feature type="chain" id="PRO_5040420179" evidence="1">
    <location>
        <begin position="22"/>
        <end position="189"/>
    </location>
</feature>
<evidence type="ECO:0000313" key="2">
    <source>
        <dbReference type="EMBL" id="KAH7016059.1"/>
    </source>
</evidence>